<keyword evidence="3" id="KW-1185">Reference proteome</keyword>
<dbReference type="EMBL" id="CM000853">
    <property type="protein sequence ID" value="KRG90334.1"/>
    <property type="molecule type" value="Genomic_DNA"/>
</dbReference>
<reference evidence="2" key="2">
    <citation type="submission" date="2018-02" db="UniProtKB">
        <authorList>
            <consortium name="EnsemblPlants"/>
        </authorList>
    </citation>
    <scope>IDENTIFICATION</scope>
    <source>
        <strain evidence="2">Williams 82</strain>
    </source>
</reference>
<proteinExistence type="predicted"/>
<protein>
    <submittedName>
        <fullName evidence="1 2">Uncharacterized protein</fullName>
    </submittedName>
</protein>
<evidence type="ECO:0000313" key="3">
    <source>
        <dbReference type="Proteomes" id="UP000008827"/>
    </source>
</evidence>
<dbReference type="AlphaFoldDB" id="A0A0R0EKL3"/>
<dbReference type="OrthoDB" id="783725at2759"/>
<evidence type="ECO:0000313" key="2">
    <source>
        <dbReference type="EnsemblPlants" id="KRG90334"/>
    </source>
</evidence>
<reference evidence="1 2" key="1">
    <citation type="journal article" date="2010" name="Nature">
        <title>Genome sequence of the palaeopolyploid soybean.</title>
        <authorList>
            <person name="Schmutz J."/>
            <person name="Cannon S.B."/>
            <person name="Schlueter J."/>
            <person name="Ma J."/>
            <person name="Mitros T."/>
            <person name="Nelson W."/>
            <person name="Hyten D.L."/>
            <person name="Song Q."/>
            <person name="Thelen J.J."/>
            <person name="Cheng J."/>
            <person name="Xu D."/>
            <person name="Hellsten U."/>
            <person name="May G.D."/>
            <person name="Yu Y."/>
            <person name="Sakurai T."/>
            <person name="Umezawa T."/>
            <person name="Bhattacharyya M.K."/>
            <person name="Sandhu D."/>
            <person name="Valliyodan B."/>
            <person name="Lindquist E."/>
            <person name="Peto M."/>
            <person name="Grant D."/>
            <person name="Shu S."/>
            <person name="Goodstein D."/>
            <person name="Barry K."/>
            <person name="Futrell-Griggs M."/>
            <person name="Abernathy B."/>
            <person name="Du J."/>
            <person name="Tian Z."/>
            <person name="Zhu L."/>
            <person name="Gill N."/>
            <person name="Joshi T."/>
            <person name="Libault M."/>
            <person name="Sethuraman A."/>
            <person name="Zhang X.-C."/>
            <person name="Shinozaki K."/>
            <person name="Nguyen H.T."/>
            <person name="Wing R.A."/>
            <person name="Cregan P."/>
            <person name="Specht J."/>
            <person name="Grimwood J."/>
            <person name="Rokhsar D."/>
            <person name="Stacey G."/>
            <person name="Shoemaker R.C."/>
            <person name="Jackson S.A."/>
        </authorList>
    </citation>
    <scope>NUCLEOTIDE SEQUENCE [LARGE SCALE GENOMIC DNA]</scope>
    <source>
        <strain evidence="2">cv. Williams 82</strain>
        <tissue evidence="1">Callus</tissue>
    </source>
</reference>
<dbReference type="Proteomes" id="UP000008827">
    <property type="component" value="Chromosome 20"/>
</dbReference>
<dbReference type="InParanoid" id="A0A0R0EKL3"/>
<gene>
    <name evidence="1" type="ORF">GLYMA_20G083900</name>
</gene>
<name>A0A0R0EKL3_SOYBN</name>
<dbReference type="Gramene" id="KRG90334">
    <property type="protein sequence ID" value="KRG90334"/>
    <property type="gene ID" value="GLYMA_20G083900"/>
</dbReference>
<reference evidence="1" key="3">
    <citation type="submission" date="2018-07" db="EMBL/GenBank/DDBJ databases">
        <title>WGS assembly of Glycine max.</title>
        <authorList>
            <person name="Schmutz J."/>
            <person name="Cannon S."/>
            <person name="Schlueter J."/>
            <person name="Ma J."/>
            <person name="Mitros T."/>
            <person name="Nelson W."/>
            <person name="Hyten D."/>
            <person name="Song Q."/>
            <person name="Thelen J."/>
            <person name="Cheng J."/>
            <person name="Xu D."/>
            <person name="Hellsten U."/>
            <person name="May G."/>
            <person name="Yu Y."/>
            <person name="Sakurai T."/>
            <person name="Umezawa T."/>
            <person name="Bhattacharyya M."/>
            <person name="Sandhu D."/>
            <person name="Valliyodan B."/>
            <person name="Lindquist E."/>
            <person name="Peto M."/>
            <person name="Grant D."/>
            <person name="Shu S."/>
            <person name="Goodstein D."/>
            <person name="Barry K."/>
            <person name="Futrell-Griggs M."/>
            <person name="Abernathy B."/>
            <person name="Du J."/>
            <person name="Tian Z."/>
            <person name="Zhu L."/>
            <person name="Gill N."/>
            <person name="Joshi T."/>
            <person name="Libault M."/>
            <person name="Sethuraman A."/>
            <person name="Zhang X."/>
            <person name="Shinozaki K."/>
            <person name="Nguyen H."/>
            <person name="Wing R."/>
            <person name="Cregan P."/>
            <person name="Specht J."/>
            <person name="Grimwood J."/>
            <person name="Rokhsar D."/>
            <person name="Stacey G."/>
            <person name="Shoemaker R."/>
            <person name="Jackson S."/>
        </authorList>
    </citation>
    <scope>NUCLEOTIDE SEQUENCE</scope>
    <source>
        <tissue evidence="1">Callus</tissue>
    </source>
</reference>
<dbReference type="STRING" id="3847.A0A0R0EKL3"/>
<sequence>MDFRHLSNLSPHLWQDHRRQITSAPSTSFSSLAFYVGNNTNNCSNKFKGLLGLKDDDLGSTVVLVVTIMLEGCSIYQRISLHNHDSTSDDDLDHSNAILGHLIAYEDMENNLLLAGDLIKRIDILPIRGNSKKNSQEYEP</sequence>
<evidence type="ECO:0000313" key="1">
    <source>
        <dbReference type="EMBL" id="KRG90334.1"/>
    </source>
</evidence>
<accession>A0A0R0EKL3</accession>
<dbReference type="FunCoup" id="A0A0R0EKL3">
    <property type="interactions" value="67"/>
</dbReference>
<dbReference type="EnsemblPlants" id="KRG90334">
    <property type="protein sequence ID" value="KRG90334"/>
    <property type="gene ID" value="GLYMA_20G083900"/>
</dbReference>
<organism evidence="1">
    <name type="scientific">Glycine max</name>
    <name type="common">Soybean</name>
    <name type="synonym">Glycine hispida</name>
    <dbReference type="NCBI Taxonomy" id="3847"/>
    <lineage>
        <taxon>Eukaryota</taxon>
        <taxon>Viridiplantae</taxon>
        <taxon>Streptophyta</taxon>
        <taxon>Embryophyta</taxon>
        <taxon>Tracheophyta</taxon>
        <taxon>Spermatophyta</taxon>
        <taxon>Magnoliopsida</taxon>
        <taxon>eudicotyledons</taxon>
        <taxon>Gunneridae</taxon>
        <taxon>Pentapetalae</taxon>
        <taxon>rosids</taxon>
        <taxon>fabids</taxon>
        <taxon>Fabales</taxon>
        <taxon>Fabaceae</taxon>
        <taxon>Papilionoideae</taxon>
        <taxon>50 kb inversion clade</taxon>
        <taxon>NPAAA clade</taxon>
        <taxon>indigoferoid/millettioid clade</taxon>
        <taxon>Phaseoleae</taxon>
        <taxon>Glycine</taxon>
        <taxon>Glycine subgen. Soja</taxon>
    </lineage>
</organism>